<evidence type="ECO:0000313" key="8">
    <source>
        <dbReference type="EMBL" id="KAG2394096.1"/>
    </source>
</evidence>
<dbReference type="RefSeq" id="XP_044555990.1">
    <property type="nucleotide sequence ID" value="XM_044693435.1"/>
</dbReference>
<keyword evidence="5 7" id="KW-0443">Lipid metabolism</keyword>
<dbReference type="PANTHER" id="PTHR12370">
    <property type="entry name" value="PHOSPHOLIPASE B-RELATED"/>
    <property type="match status" value="1"/>
</dbReference>
<dbReference type="Pfam" id="PF04916">
    <property type="entry name" value="Phospholip_B"/>
    <property type="match status" value="1"/>
</dbReference>
<evidence type="ECO:0000313" key="9">
    <source>
        <dbReference type="Proteomes" id="UP000816034"/>
    </source>
</evidence>
<dbReference type="GO" id="GO:0009395">
    <property type="term" value="P:phospholipid catabolic process"/>
    <property type="evidence" value="ECO:0007669"/>
    <property type="project" value="TreeGrafter"/>
</dbReference>
<keyword evidence="4 7" id="KW-0442">Lipid degradation</keyword>
<dbReference type="InterPro" id="IPR007000">
    <property type="entry name" value="PLipase_B-like"/>
</dbReference>
<reference evidence="8 9" key="1">
    <citation type="journal article" date="2018" name="BMC Genomics">
        <title>The genome of Naegleria lovaniensis, the basis for a comparative approach to unravel pathogenicity factors of the human pathogenic amoeba N. fowleri.</title>
        <authorList>
            <person name="Liechti N."/>
            <person name="Schurch N."/>
            <person name="Bruggmann R."/>
            <person name="Wittwer M."/>
        </authorList>
    </citation>
    <scope>NUCLEOTIDE SEQUENCE [LARGE SCALE GENOMIC DNA]</scope>
    <source>
        <strain evidence="8 9">ATCC 30569</strain>
    </source>
</reference>
<dbReference type="GO" id="GO:0005576">
    <property type="term" value="C:extracellular region"/>
    <property type="evidence" value="ECO:0007669"/>
    <property type="project" value="TreeGrafter"/>
</dbReference>
<evidence type="ECO:0000256" key="3">
    <source>
        <dbReference type="ARBA" id="ARBA00022801"/>
    </source>
</evidence>
<evidence type="ECO:0000256" key="1">
    <source>
        <dbReference type="ARBA" id="ARBA00007835"/>
    </source>
</evidence>
<evidence type="ECO:0000256" key="4">
    <source>
        <dbReference type="ARBA" id="ARBA00022963"/>
    </source>
</evidence>
<evidence type="ECO:0000256" key="7">
    <source>
        <dbReference type="RuleBase" id="RU364138"/>
    </source>
</evidence>
<keyword evidence="2" id="KW-0732">Signal</keyword>
<proteinExistence type="inferred from homology"/>
<sequence length="537" mass="62661">MNNDRWIDNKIHHLRHENNLINTTIVATIYGENKIVYGVKDLQNGLATIEFTNSQLQVGFDTLRLETTQSKTLQQDFEIASASGYIEGFVTMQKIYNHWMNMNIYSWWYTNENRTNGMPQQVRTFFHDQLTWMVQKCNTHLNGKTEEDLYWQQVYLIYLQQLGLVKGYNDAVQLNFGDIWDIDGKVFGLDFSKMSLPELLSYMKTHSHCSALFKLTADRRDIFFSHTVWGSFSTMTRMLKTYTMNYLNPLTKSKTVTFSSYPGTLGSNDDYYMTDQGLVIIETTINIFNKSLYNHTNPQSLLCWMRVILANRMSSNGPEWYSLFKQNNGGTYNNEWMILDVKKFTPGSPTLQPDLFWVIDQIPGSVLGRDQTQVLSQNGYFASYNVPFYSEIFALTGYLDLLNKKPSMYHHDWSHETCARAEIFKRDQHLVNDLTSMKRIMQYDNYQHDEYSFNNPDLIISARDDLFPGPASTRSCAGGYDSKISSITHWKKVYFRSGPSHEYTPIFTWSNQCNVRHSHIGMPKTWNFPWVELESRV</sequence>
<keyword evidence="6" id="KW-0325">Glycoprotein</keyword>
<organism evidence="8 9">
    <name type="scientific">Naegleria lovaniensis</name>
    <name type="common">Amoeba</name>
    <dbReference type="NCBI Taxonomy" id="51637"/>
    <lineage>
        <taxon>Eukaryota</taxon>
        <taxon>Discoba</taxon>
        <taxon>Heterolobosea</taxon>
        <taxon>Tetramitia</taxon>
        <taxon>Eutetramitia</taxon>
        <taxon>Vahlkampfiidae</taxon>
        <taxon>Naegleria</taxon>
    </lineage>
</organism>
<evidence type="ECO:0000256" key="6">
    <source>
        <dbReference type="ARBA" id="ARBA00023180"/>
    </source>
</evidence>
<dbReference type="Gene3D" id="3.60.60.30">
    <property type="match status" value="1"/>
</dbReference>
<comment type="caution">
    <text evidence="8">The sequence shown here is derived from an EMBL/GenBank/DDBJ whole genome shotgun (WGS) entry which is preliminary data.</text>
</comment>
<dbReference type="EC" id="3.1.1.-" evidence="7"/>
<name>A0AA88H5Q5_NAELO</name>
<protein>
    <recommendedName>
        <fullName evidence="7">Phospholipase B-like</fullName>
        <ecNumber evidence="7">3.1.1.-</ecNumber>
    </recommendedName>
</protein>
<accession>A0AA88H5Q5</accession>
<comment type="similarity">
    <text evidence="1 7">Belongs to the phospholipase B-like family.</text>
</comment>
<comment type="function">
    <text evidence="7">Putative phospholipase.</text>
</comment>
<dbReference type="GO" id="GO:0004620">
    <property type="term" value="F:phospholipase activity"/>
    <property type="evidence" value="ECO:0007669"/>
    <property type="project" value="InterPro"/>
</dbReference>
<keyword evidence="3 7" id="KW-0378">Hydrolase</keyword>
<evidence type="ECO:0000256" key="5">
    <source>
        <dbReference type="ARBA" id="ARBA00023098"/>
    </source>
</evidence>
<dbReference type="AlphaFoldDB" id="A0AA88H5Q5"/>
<evidence type="ECO:0000256" key="2">
    <source>
        <dbReference type="ARBA" id="ARBA00022729"/>
    </source>
</evidence>
<dbReference type="PANTHER" id="PTHR12370:SF3">
    <property type="entry name" value="PHOSPHOLIPASE B-LIKE 2-RELATED"/>
    <property type="match status" value="1"/>
</dbReference>
<keyword evidence="9" id="KW-1185">Reference proteome</keyword>
<dbReference type="GeneID" id="68096315"/>
<dbReference type="Proteomes" id="UP000816034">
    <property type="component" value="Unassembled WGS sequence"/>
</dbReference>
<dbReference type="EMBL" id="PYSW02000001">
    <property type="protein sequence ID" value="KAG2394096.1"/>
    <property type="molecule type" value="Genomic_DNA"/>
</dbReference>
<gene>
    <name evidence="8" type="ORF">C9374_003860</name>
</gene>